<protein>
    <recommendedName>
        <fullName evidence="6">F-box domain-containing protein</fullName>
    </recommendedName>
</protein>
<evidence type="ECO:0000256" key="3">
    <source>
        <dbReference type="PROSITE-ProRule" id="PRU00023"/>
    </source>
</evidence>
<dbReference type="SUPFAM" id="SSF48403">
    <property type="entry name" value="Ankyrin repeat"/>
    <property type="match status" value="2"/>
</dbReference>
<dbReference type="Pfam" id="PF00023">
    <property type="entry name" value="Ank"/>
    <property type="match status" value="1"/>
</dbReference>
<evidence type="ECO:0000256" key="2">
    <source>
        <dbReference type="ARBA" id="ARBA00023043"/>
    </source>
</evidence>
<dbReference type="Pfam" id="PF12796">
    <property type="entry name" value="Ank_2"/>
    <property type="match status" value="2"/>
</dbReference>
<keyword evidence="2 3" id="KW-0040">ANK repeat</keyword>
<dbReference type="InterPro" id="IPR002110">
    <property type="entry name" value="Ankyrin_rpt"/>
</dbReference>
<reference evidence="5" key="1">
    <citation type="journal article" date="2017" name="Genome Biol.">
        <title>Comparative genomics reveals high biological diversity and specific adaptations in the industrially and medically important fungal genus Aspergillus.</title>
        <authorList>
            <person name="de Vries R.P."/>
            <person name="Riley R."/>
            <person name="Wiebenga A."/>
            <person name="Aguilar-Osorio G."/>
            <person name="Amillis S."/>
            <person name="Uchima C.A."/>
            <person name="Anderluh G."/>
            <person name="Asadollahi M."/>
            <person name="Askin M."/>
            <person name="Barry K."/>
            <person name="Battaglia E."/>
            <person name="Bayram O."/>
            <person name="Benocci T."/>
            <person name="Braus-Stromeyer S.A."/>
            <person name="Caldana C."/>
            <person name="Canovas D."/>
            <person name="Cerqueira G.C."/>
            <person name="Chen F."/>
            <person name="Chen W."/>
            <person name="Choi C."/>
            <person name="Clum A."/>
            <person name="Dos Santos R.A."/>
            <person name="Damasio A.R."/>
            <person name="Diallinas G."/>
            <person name="Emri T."/>
            <person name="Fekete E."/>
            <person name="Flipphi M."/>
            <person name="Freyberg S."/>
            <person name="Gallo A."/>
            <person name="Gournas C."/>
            <person name="Habgood R."/>
            <person name="Hainaut M."/>
            <person name="Harispe M.L."/>
            <person name="Henrissat B."/>
            <person name="Hilden K.S."/>
            <person name="Hope R."/>
            <person name="Hossain A."/>
            <person name="Karabika E."/>
            <person name="Karaffa L."/>
            <person name="Karanyi Z."/>
            <person name="Krasevec N."/>
            <person name="Kuo A."/>
            <person name="Kusch H."/>
            <person name="LaButti K."/>
            <person name="Lagendijk E.L."/>
            <person name="Lapidus A."/>
            <person name="Levasseur A."/>
            <person name="Lindquist E."/>
            <person name="Lipzen A."/>
            <person name="Logrieco A.F."/>
            <person name="MacCabe A."/>
            <person name="Maekelae M.R."/>
            <person name="Malavazi I."/>
            <person name="Melin P."/>
            <person name="Meyer V."/>
            <person name="Mielnichuk N."/>
            <person name="Miskei M."/>
            <person name="Molnar A.P."/>
            <person name="Mule G."/>
            <person name="Ngan C.Y."/>
            <person name="Orejas M."/>
            <person name="Orosz E."/>
            <person name="Ouedraogo J.P."/>
            <person name="Overkamp K.M."/>
            <person name="Park H.-S."/>
            <person name="Perrone G."/>
            <person name="Piumi F."/>
            <person name="Punt P.J."/>
            <person name="Ram A.F."/>
            <person name="Ramon A."/>
            <person name="Rauscher S."/>
            <person name="Record E."/>
            <person name="Riano-Pachon D.M."/>
            <person name="Robert V."/>
            <person name="Roehrig J."/>
            <person name="Ruller R."/>
            <person name="Salamov A."/>
            <person name="Salih N.S."/>
            <person name="Samson R.A."/>
            <person name="Sandor E."/>
            <person name="Sanguinetti M."/>
            <person name="Schuetze T."/>
            <person name="Sepcic K."/>
            <person name="Shelest E."/>
            <person name="Sherlock G."/>
            <person name="Sophianopoulou V."/>
            <person name="Squina F.M."/>
            <person name="Sun H."/>
            <person name="Susca A."/>
            <person name="Todd R.B."/>
            <person name="Tsang A."/>
            <person name="Unkles S.E."/>
            <person name="van de Wiele N."/>
            <person name="van Rossen-Uffink D."/>
            <person name="Oliveira J.V."/>
            <person name="Vesth T.C."/>
            <person name="Visser J."/>
            <person name="Yu J.-H."/>
            <person name="Zhou M."/>
            <person name="Andersen M.R."/>
            <person name="Archer D.B."/>
            <person name="Baker S.E."/>
            <person name="Benoit I."/>
            <person name="Brakhage A.A."/>
            <person name="Braus G.H."/>
            <person name="Fischer R."/>
            <person name="Frisvad J.C."/>
            <person name="Goldman G.H."/>
            <person name="Houbraken J."/>
            <person name="Oakley B."/>
            <person name="Pocsi I."/>
            <person name="Scazzocchio C."/>
            <person name="Seiboth B."/>
            <person name="vanKuyk P.A."/>
            <person name="Wortman J."/>
            <person name="Dyer P.S."/>
            <person name="Grigoriev I.V."/>
        </authorList>
    </citation>
    <scope>NUCLEOTIDE SEQUENCE [LARGE SCALE GENOMIC DNA]</scope>
    <source>
        <strain evidence="5">CBS 593.65</strain>
    </source>
</reference>
<dbReference type="PANTHER" id="PTHR24123:SF33">
    <property type="entry name" value="PROTEIN HOS4"/>
    <property type="match status" value="1"/>
</dbReference>
<dbReference type="SMART" id="SM00248">
    <property type="entry name" value="ANK"/>
    <property type="match status" value="5"/>
</dbReference>
<dbReference type="Proteomes" id="UP000184356">
    <property type="component" value="Unassembled WGS sequence"/>
</dbReference>
<dbReference type="PROSITE" id="PS50297">
    <property type="entry name" value="ANK_REP_REGION"/>
    <property type="match status" value="2"/>
</dbReference>
<keyword evidence="5" id="KW-1185">Reference proteome</keyword>
<evidence type="ECO:0008006" key="6">
    <source>
        <dbReference type="Google" id="ProtNLM"/>
    </source>
</evidence>
<dbReference type="Gene3D" id="1.25.40.20">
    <property type="entry name" value="Ankyrin repeat-containing domain"/>
    <property type="match status" value="2"/>
</dbReference>
<dbReference type="VEuPathDB" id="FungiDB:ASPSYDRAFT_1161469"/>
<dbReference type="PROSITE" id="PS50088">
    <property type="entry name" value="ANK_REPEAT"/>
    <property type="match status" value="3"/>
</dbReference>
<accession>A0A1L9T5K4</accession>
<feature type="repeat" description="ANK" evidence="3">
    <location>
        <begin position="372"/>
        <end position="397"/>
    </location>
</feature>
<dbReference type="OrthoDB" id="20872at2759"/>
<dbReference type="AlphaFoldDB" id="A0A1L9T5K4"/>
<proteinExistence type="predicted"/>
<name>A0A1L9T5K4_9EURO</name>
<dbReference type="STRING" id="1036612.A0A1L9T5K4"/>
<organism evidence="4 5">
    <name type="scientific">Aspergillus sydowii CBS 593.65</name>
    <dbReference type="NCBI Taxonomy" id="1036612"/>
    <lineage>
        <taxon>Eukaryota</taxon>
        <taxon>Fungi</taxon>
        <taxon>Dikarya</taxon>
        <taxon>Ascomycota</taxon>
        <taxon>Pezizomycotina</taxon>
        <taxon>Eurotiomycetes</taxon>
        <taxon>Eurotiomycetidae</taxon>
        <taxon>Eurotiales</taxon>
        <taxon>Aspergillaceae</taxon>
        <taxon>Aspergillus</taxon>
        <taxon>Aspergillus subgen. Nidulantes</taxon>
    </lineage>
</organism>
<dbReference type="GeneID" id="63756164"/>
<gene>
    <name evidence="4" type="ORF">ASPSYDRAFT_1161469</name>
</gene>
<dbReference type="InterPro" id="IPR051165">
    <property type="entry name" value="Multifunctional_ANK_Repeat"/>
</dbReference>
<dbReference type="InterPro" id="IPR036770">
    <property type="entry name" value="Ankyrin_rpt-contain_sf"/>
</dbReference>
<evidence type="ECO:0000313" key="5">
    <source>
        <dbReference type="Proteomes" id="UP000184356"/>
    </source>
</evidence>
<sequence>MLLQLPIELLYAVWTFLESIPDKNAVTRTCRLFHTLYNTSLYRHAVSSKQPELDRLSKRATENCPLSTMRHFAAAGLDLNGSTEYSPLCCAAYCGRTDIVRFLLNHGVDIVSKPSGIDPISWAVRDRSDETIDTILSLLKSNLSPTDFRQRLTRARALDHAVATENTELVMRLVNEFGMAAFVGSACVVRLFLDMGADGNAFERSRSCAIGVAASCGHAEVVGVLLDAGADSTSRDSALTSAAAEGHERVVELLIEHGERGSYSFGVALQEAVGLIMRMQLDGIFRELARWVHQACPSFVKLFLEHGADPAYCVAQAGYNALHTAVQWRNLGFIIALLDDEAGYYGHSTVQGEGTEFRKHHRQNYIDAPDYWGRTPLYTAARYGYVDIVRVLLAKGSMAADTPAASGHTSLSYVDAYRHRSYNDCRDELLTFIWEYLRDPERAILELENGDRVEVNTELGRSINWCGSSCAVLSCFEDFLRCDHDVEHRAFWCGDCVVRGEIRSCDNPLYVHTSGEKSASEFVVGYDMFDWARDVGEVYKLDDP</sequence>
<feature type="repeat" description="ANK" evidence="3">
    <location>
        <begin position="205"/>
        <end position="237"/>
    </location>
</feature>
<dbReference type="PANTHER" id="PTHR24123">
    <property type="entry name" value="ANKYRIN REPEAT-CONTAINING"/>
    <property type="match status" value="1"/>
</dbReference>
<evidence type="ECO:0000256" key="1">
    <source>
        <dbReference type="ARBA" id="ARBA00022737"/>
    </source>
</evidence>
<dbReference type="RefSeq" id="XP_040698493.1">
    <property type="nucleotide sequence ID" value="XM_040840091.1"/>
</dbReference>
<feature type="repeat" description="ANK" evidence="3">
    <location>
        <begin position="83"/>
        <end position="115"/>
    </location>
</feature>
<dbReference type="EMBL" id="KV878594">
    <property type="protein sequence ID" value="OJJ54687.1"/>
    <property type="molecule type" value="Genomic_DNA"/>
</dbReference>
<evidence type="ECO:0000313" key="4">
    <source>
        <dbReference type="EMBL" id="OJJ54687.1"/>
    </source>
</evidence>
<keyword evidence="1" id="KW-0677">Repeat</keyword>